<reference evidence="1 2" key="1">
    <citation type="submission" date="2019-06" db="EMBL/GenBank/DDBJ databases">
        <title>Sequencing the genomes of 1000 actinobacteria strains.</title>
        <authorList>
            <person name="Klenk H.-P."/>
        </authorList>
    </citation>
    <scope>NUCLEOTIDE SEQUENCE [LARGE SCALE GENOMIC DNA]</scope>
    <source>
        <strain evidence="1 2">DSM 43186</strain>
    </source>
</reference>
<gene>
    <name evidence="1" type="ORF">FHX40_2145</name>
</gene>
<comment type="caution">
    <text evidence="1">The sequence shown here is derived from an EMBL/GenBank/DDBJ whole genome shotgun (WGS) entry which is preliminary data.</text>
</comment>
<organism evidence="1 2">
    <name type="scientific">Thermopolyspora flexuosa</name>
    <dbReference type="NCBI Taxonomy" id="103836"/>
    <lineage>
        <taxon>Bacteria</taxon>
        <taxon>Bacillati</taxon>
        <taxon>Actinomycetota</taxon>
        <taxon>Actinomycetes</taxon>
        <taxon>Streptosporangiales</taxon>
        <taxon>Streptosporangiaceae</taxon>
        <taxon>Thermopolyspora</taxon>
    </lineage>
</organism>
<dbReference type="AlphaFoldDB" id="A0A543IXZ1"/>
<sequence>MSIQLCDRCGRVPVVQERSAYSVERANLIVRHGFCACPPAANAEPEPVVRSGNEPEVVTRTGPQPIVTEALESAGARQSH</sequence>
<name>A0A543IXZ1_9ACTN</name>
<dbReference type="Proteomes" id="UP000319213">
    <property type="component" value="Unassembled WGS sequence"/>
</dbReference>
<dbReference type="EMBL" id="VFPQ01000001">
    <property type="protein sequence ID" value="TQM75438.1"/>
    <property type="molecule type" value="Genomic_DNA"/>
</dbReference>
<protein>
    <submittedName>
        <fullName evidence="1">Uncharacterized protein</fullName>
    </submittedName>
</protein>
<keyword evidence="2" id="KW-1185">Reference proteome</keyword>
<evidence type="ECO:0000313" key="2">
    <source>
        <dbReference type="Proteomes" id="UP000319213"/>
    </source>
</evidence>
<evidence type="ECO:0000313" key="1">
    <source>
        <dbReference type="EMBL" id="TQM75438.1"/>
    </source>
</evidence>
<proteinExistence type="predicted"/>
<accession>A0A543IXZ1</accession>
<dbReference type="RefSeq" id="WP_142259455.1">
    <property type="nucleotide sequence ID" value="NZ_BMPV01000001.1"/>
</dbReference>